<name>A0AAQ4R5Z9_GASAC</name>
<feature type="region of interest" description="Disordered" evidence="4">
    <location>
        <begin position="420"/>
        <end position="487"/>
    </location>
</feature>
<evidence type="ECO:0000256" key="1">
    <source>
        <dbReference type="ARBA" id="ARBA00022553"/>
    </source>
</evidence>
<feature type="region of interest" description="Disordered" evidence="4">
    <location>
        <begin position="1"/>
        <end position="267"/>
    </location>
</feature>
<dbReference type="InterPro" id="IPR050540">
    <property type="entry name" value="F-actin_Monoox_Mical"/>
</dbReference>
<evidence type="ECO:0000313" key="6">
    <source>
        <dbReference type="Ensembl" id="ENSGACP00000058017.1"/>
    </source>
</evidence>
<dbReference type="CDD" id="cd21200">
    <property type="entry name" value="CH_SMTN-like"/>
    <property type="match status" value="1"/>
</dbReference>
<evidence type="ECO:0000313" key="7">
    <source>
        <dbReference type="Proteomes" id="UP000007635"/>
    </source>
</evidence>
<dbReference type="GeneTree" id="ENSGT00940000154495"/>
<reference evidence="6" key="3">
    <citation type="submission" date="2025-09" db="UniProtKB">
        <authorList>
            <consortium name="Ensembl"/>
        </authorList>
    </citation>
    <scope>IDENTIFICATION</scope>
</reference>
<evidence type="ECO:0000256" key="4">
    <source>
        <dbReference type="SAM" id="MobiDB-lite"/>
    </source>
</evidence>
<dbReference type="Gene3D" id="1.10.418.10">
    <property type="entry name" value="Calponin-like domain"/>
    <property type="match status" value="1"/>
</dbReference>
<feature type="compositionally biased region" description="Basic and acidic residues" evidence="4">
    <location>
        <begin position="162"/>
        <end position="180"/>
    </location>
</feature>
<protein>
    <submittedName>
        <fullName evidence="6">Smoothelin-like 1</fullName>
    </submittedName>
</protein>
<dbReference type="SMART" id="SM00033">
    <property type="entry name" value="CH"/>
    <property type="match status" value="1"/>
</dbReference>
<proteinExistence type="inferred from homology"/>
<keyword evidence="7" id="KW-1185">Reference proteome</keyword>
<comment type="similarity">
    <text evidence="3">Belongs to the smoothelin family.</text>
</comment>
<feature type="compositionally biased region" description="Basic and acidic residues" evidence="4">
    <location>
        <begin position="420"/>
        <end position="430"/>
    </location>
</feature>
<keyword evidence="1" id="KW-0597">Phosphoprotein</keyword>
<feature type="compositionally biased region" description="Basic and acidic residues" evidence="4">
    <location>
        <begin position="137"/>
        <end position="152"/>
    </location>
</feature>
<dbReference type="Proteomes" id="UP000007635">
    <property type="component" value="Chromosome IV"/>
</dbReference>
<dbReference type="AlphaFoldDB" id="A0AAQ4R5Z9"/>
<dbReference type="InterPro" id="IPR001715">
    <property type="entry name" value="CH_dom"/>
</dbReference>
<evidence type="ECO:0000256" key="3">
    <source>
        <dbReference type="ARBA" id="ARBA00061655"/>
    </source>
</evidence>
<reference evidence="6" key="2">
    <citation type="submission" date="2025-08" db="UniProtKB">
        <authorList>
            <consortium name="Ensembl"/>
        </authorList>
    </citation>
    <scope>IDENTIFICATION</scope>
</reference>
<dbReference type="FunFam" id="1.10.418.10:FF:000009">
    <property type="entry name" value="smoothelin isoform X2"/>
    <property type="match status" value="1"/>
</dbReference>
<reference evidence="6 7" key="1">
    <citation type="journal article" date="2021" name="G3 (Bethesda)">
        <title>Improved contiguity of the threespine stickleback genome using long-read sequencing.</title>
        <authorList>
            <person name="Nath S."/>
            <person name="Shaw D.E."/>
            <person name="White M.A."/>
        </authorList>
    </citation>
    <scope>NUCLEOTIDE SEQUENCE [LARGE SCALE GENOMIC DNA]</scope>
    <source>
        <strain evidence="6 7">Lake Benthic</strain>
    </source>
</reference>
<feature type="compositionally biased region" description="Low complexity" evidence="4">
    <location>
        <begin position="252"/>
        <end position="267"/>
    </location>
</feature>
<feature type="compositionally biased region" description="Basic and acidic residues" evidence="4">
    <location>
        <begin position="439"/>
        <end position="452"/>
    </location>
</feature>
<feature type="domain" description="Calponin-homology (CH)" evidence="5">
    <location>
        <begin position="306"/>
        <end position="413"/>
    </location>
</feature>
<feature type="compositionally biased region" description="Basic and acidic residues" evidence="4">
    <location>
        <begin position="1"/>
        <end position="11"/>
    </location>
</feature>
<dbReference type="PANTHER" id="PTHR23167:SF85">
    <property type="entry name" value="SMOOTHELIN-LIKE 1 ISOFORM X1"/>
    <property type="match status" value="1"/>
</dbReference>
<feature type="compositionally biased region" description="Basic and acidic residues" evidence="4">
    <location>
        <begin position="188"/>
        <end position="245"/>
    </location>
</feature>
<dbReference type="Ensembl" id="ENSGACT00000074385.1">
    <property type="protein sequence ID" value="ENSGACP00000058017.1"/>
    <property type="gene ID" value="ENSGACG00000026685.1"/>
</dbReference>
<evidence type="ECO:0000256" key="2">
    <source>
        <dbReference type="ARBA" id="ARBA00023054"/>
    </source>
</evidence>
<dbReference type="SUPFAM" id="SSF47576">
    <property type="entry name" value="Calponin-homology domain, CH-domain"/>
    <property type="match status" value="1"/>
</dbReference>
<sequence>MEGELTSKETSESTETTGLIDTNNNNSYNQTEEPELEESNDPEREHPAGETAEGRGLTEEGEKGKEEGGEVEDSAADKETPQTTEQGGEEEDSAADKETPQTTEQGGEVEDSVTDKEKPKTPPSKLPEGGAEEAGNSEDKVVSTEVDAKDPDLTGGAEDVEGEGKEGKKGRPVEGVKNSEAESDGEEMINKKKEEKKSNTVEKAKEADIDASKEAENEAEKEKKVKEVDVETKDKAKIKEVEKQGKPKRKSAPPSSSLSRPRPSARSIRAAAKNDIIAKFQQGAPQTPTPRNFKVQRSSAAAATGASIKQKMLQWCHSKTRNYEGVNIENFSSSWCDGLAFCALIHRFFPDAFDYSSLNPKEREKNFTLAFQTAESLADCCPLLEVEDMMLMGKHPDPMCVFTYVQSLCHSLCKIEKERKDKETQDKDSKPGGVDEGGENDKGAASPERDESSENGMMGSREERREDVAEGGGERANAPSGCEVEES</sequence>
<evidence type="ECO:0000259" key="5">
    <source>
        <dbReference type="PROSITE" id="PS50021"/>
    </source>
</evidence>
<keyword evidence="2" id="KW-0175">Coiled coil</keyword>
<accession>A0AAQ4R5Z9</accession>
<organism evidence="6 7">
    <name type="scientific">Gasterosteus aculeatus aculeatus</name>
    <name type="common">three-spined stickleback</name>
    <dbReference type="NCBI Taxonomy" id="481459"/>
    <lineage>
        <taxon>Eukaryota</taxon>
        <taxon>Metazoa</taxon>
        <taxon>Chordata</taxon>
        <taxon>Craniata</taxon>
        <taxon>Vertebrata</taxon>
        <taxon>Euteleostomi</taxon>
        <taxon>Actinopterygii</taxon>
        <taxon>Neopterygii</taxon>
        <taxon>Teleostei</taxon>
        <taxon>Neoteleostei</taxon>
        <taxon>Acanthomorphata</taxon>
        <taxon>Eupercaria</taxon>
        <taxon>Perciformes</taxon>
        <taxon>Cottioidei</taxon>
        <taxon>Gasterosteales</taxon>
        <taxon>Gasterosteidae</taxon>
        <taxon>Gasterosteus</taxon>
    </lineage>
</organism>
<dbReference type="InterPro" id="IPR036872">
    <property type="entry name" value="CH_dom_sf"/>
</dbReference>
<dbReference type="PANTHER" id="PTHR23167">
    <property type="entry name" value="CALPONIN HOMOLOGY DOMAIN-CONTAINING PROTEIN DDB_G0272472-RELATED"/>
    <property type="match status" value="1"/>
</dbReference>
<feature type="compositionally biased region" description="Basic and acidic residues" evidence="4">
    <location>
        <begin position="41"/>
        <end position="68"/>
    </location>
</feature>
<dbReference type="Pfam" id="PF00307">
    <property type="entry name" value="CH"/>
    <property type="match status" value="1"/>
</dbReference>
<feature type="compositionally biased region" description="Polar residues" evidence="4">
    <location>
        <begin position="20"/>
        <end position="31"/>
    </location>
</feature>
<dbReference type="PROSITE" id="PS50021">
    <property type="entry name" value="CH"/>
    <property type="match status" value="1"/>
</dbReference>